<dbReference type="AlphaFoldDB" id="A0A1Y5P0P8"/>
<dbReference type="InterPro" id="IPR000914">
    <property type="entry name" value="SBP_5_dom"/>
</dbReference>
<dbReference type="PANTHER" id="PTHR30290:SF10">
    <property type="entry name" value="PERIPLASMIC OLIGOPEPTIDE-BINDING PROTEIN-RELATED"/>
    <property type="match status" value="1"/>
</dbReference>
<dbReference type="PROSITE" id="PS51257">
    <property type="entry name" value="PROKAR_LIPOPROTEIN"/>
    <property type="match status" value="1"/>
</dbReference>
<accession>A0A1Y5P0P8</accession>
<dbReference type="InterPro" id="IPR039424">
    <property type="entry name" value="SBP_5"/>
</dbReference>
<comment type="similarity">
    <text evidence="2">Belongs to the bacterial solute-binding protein 5 family.</text>
</comment>
<evidence type="ECO:0000256" key="3">
    <source>
        <dbReference type="ARBA" id="ARBA00022448"/>
    </source>
</evidence>
<evidence type="ECO:0000256" key="1">
    <source>
        <dbReference type="ARBA" id="ARBA00004196"/>
    </source>
</evidence>
<dbReference type="InterPro" id="IPR030678">
    <property type="entry name" value="Peptide/Ni-bd"/>
</dbReference>
<comment type="subcellular location">
    <subcellularLocation>
        <location evidence="1">Cell envelope</location>
    </subcellularLocation>
</comment>
<keyword evidence="3" id="KW-0813">Transport</keyword>
<dbReference type="Gene3D" id="3.40.190.10">
    <property type="entry name" value="Periplasmic binding protein-like II"/>
    <property type="match status" value="1"/>
</dbReference>
<dbReference type="GO" id="GO:0015833">
    <property type="term" value="P:peptide transport"/>
    <property type="evidence" value="ECO:0007669"/>
    <property type="project" value="TreeGrafter"/>
</dbReference>
<dbReference type="GO" id="GO:0042597">
    <property type="term" value="C:periplasmic space"/>
    <property type="evidence" value="ECO:0007669"/>
    <property type="project" value="UniProtKB-ARBA"/>
</dbReference>
<keyword evidence="4 5" id="KW-0732">Signal</keyword>
<dbReference type="PANTHER" id="PTHR30290">
    <property type="entry name" value="PERIPLASMIC BINDING COMPONENT OF ABC TRANSPORTER"/>
    <property type="match status" value="1"/>
</dbReference>
<gene>
    <name evidence="7" type="ORF">MIPYR_20470</name>
</gene>
<organism evidence="7">
    <name type="scientific">uncultured Microbacterium sp</name>
    <dbReference type="NCBI Taxonomy" id="191216"/>
    <lineage>
        <taxon>Bacteria</taxon>
        <taxon>Bacillati</taxon>
        <taxon>Actinomycetota</taxon>
        <taxon>Actinomycetes</taxon>
        <taxon>Micrococcales</taxon>
        <taxon>Microbacteriaceae</taxon>
        <taxon>Microbacterium</taxon>
        <taxon>environmental samples</taxon>
    </lineage>
</organism>
<name>A0A1Y5P0P8_9MICO</name>
<evidence type="ECO:0000256" key="4">
    <source>
        <dbReference type="ARBA" id="ARBA00022729"/>
    </source>
</evidence>
<feature type="signal peptide" evidence="5">
    <location>
        <begin position="1"/>
        <end position="24"/>
    </location>
</feature>
<reference evidence="7" key="1">
    <citation type="submission" date="2016-03" db="EMBL/GenBank/DDBJ databases">
        <authorList>
            <person name="Ploux O."/>
        </authorList>
    </citation>
    <scope>NUCLEOTIDE SEQUENCE</scope>
    <source>
        <strain evidence="7">UC1</strain>
    </source>
</reference>
<dbReference type="RefSeq" id="WP_295575396.1">
    <property type="nucleotide sequence ID" value="NZ_FLQR01000006.1"/>
</dbReference>
<dbReference type="GO" id="GO:0030313">
    <property type="term" value="C:cell envelope"/>
    <property type="evidence" value="ECO:0007669"/>
    <property type="project" value="UniProtKB-SubCell"/>
</dbReference>
<evidence type="ECO:0000256" key="2">
    <source>
        <dbReference type="ARBA" id="ARBA00005695"/>
    </source>
</evidence>
<dbReference type="PIRSF" id="PIRSF002741">
    <property type="entry name" value="MppA"/>
    <property type="match status" value="1"/>
</dbReference>
<dbReference type="SUPFAM" id="SSF53850">
    <property type="entry name" value="Periplasmic binding protein-like II"/>
    <property type="match status" value="1"/>
</dbReference>
<dbReference type="Pfam" id="PF00496">
    <property type="entry name" value="SBP_bac_5"/>
    <property type="match status" value="1"/>
</dbReference>
<dbReference type="Gene3D" id="3.10.105.10">
    <property type="entry name" value="Dipeptide-binding Protein, Domain 3"/>
    <property type="match status" value="1"/>
</dbReference>
<evidence type="ECO:0000256" key="5">
    <source>
        <dbReference type="SAM" id="SignalP"/>
    </source>
</evidence>
<evidence type="ECO:0000259" key="6">
    <source>
        <dbReference type="Pfam" id="PF00496"/>
    </source>
</evidence>
<proteinExistence type="inferred from homology"/>
<dbReference type="GO" id="GO:1904680">
    <property type="term" value="F:peptide transmembrane transporter activity"/>
    <property type="evidence" value="ECO:0007669"/>
    <property type="project" value="TreeGrafter"/>
</dbReference>
<protein>
    <submittedName>
        <fullName evidence="7">Extracellular solute-binding protein</fullName>
    </submittedName>
</protein>
<dbReference type="GO" id="GO:0043190">
    <property type="term" value="C:ATP-binding cassette (ABC) transporter complex"/>
    <property type="evidence" value="ECO:0007669"/>
    <property type="project" value="InterPro"/>
</dbReference>
<dbReference type="EMBL" id="FLQR01000006">
    <property type="protein sequence ID" value="SBS72195.1"/>
    <property type="molecule type" value="Genomic_DNA"/>
</dbReference>
<evidence type="ECO:0000313" key="7">
    <source>
        <dbReference type="EMBL" id="SBS72195.1"/>
    </source>
</evidence>
<feature type="domain" description="Solute-binding protein family 5" evidence="6">
    <location>
        <begin position="76"/>
        <end position="416"/>
    </location>
</feature>
<sequence length="505" mass="53291">MKKTRLLAAGAVTLAAVIAMSGCAGGEAAPEAQPTTLKLTINTPPSSFAIGNLAGQDATLSLSIYDTLVMRDLNNELVAAAAESWEYSEDRRTLTFDIRDGQEFSDGSPLDADAVVASLDLARTGPSSQAAFASISAIEAPDESTVVITLAEPDAALLPNLARPFGAIGAPSVLTEESSQLSPVGSGPYVLDQDATTVGSEYTLTRNPANWNADAYEFDTVKITVIQDPAAVVSATQTGEIDYALVSPQEVNVFPTSEFASGENLPTAIGGLWIVDRAGSIVPALADLRVRQAINMALDRDGIAESLGGGTSTATNQVYSPVDGAFSDQLLDVDAYDPAAARKLLAEAGYADGFDITVPSTVISQTFESIITQQLGEVGVRVTWEPVPFQDFYSKVFAGNYGMFFMYNAISGSDALDTSAVLQGVFNPFNSTTPELDSLLDAANVAAEDDQPESYRAINEYFVDQAWFAPMSYSSPTYVVTRSVDYTPSTISTSSLLPWTPASSE</sequence>
<feature type="chain" id="PRO_5039142635" evidence="5">
    <location>
        <begin position="25"/>
        <end position="505"/>
    </location>
</feature>